<feature type="transmembrane region" description="Helical" evidence="1">
    <location>
        <begin position="95"/>
        <end position="114"/>
    </location>
</feature>
<evidence type="ECO:0000313" key="3">
    <source>
        <dbReference type="Proteomes" id="UP000324800"/>
    </source>
</evidence>
<organism evidence="2 3">
    <name type="scientific">Streblomastix strix</name>
    <dbReference type="NCBI Taxonomy" id="222440"/>
    <lineage>
        <taxon>Eukaryota</taxon>
        <taxon>Metamonada</taxon>
        <taxon>Preaxostyla</taxon>
        <taxon>Oxymonadida</taxon>
        <taxon>Streblomastigidae</taxon>
        <taxon>Streblomastix</taxon>
    </lineage>
</organism>
<keyword evidence="1" id="KW-1133">Transmembrane helix</keyword>
<evidence type="ECO:0000256" key="1">
    <source>
        <dbReference type="SAM" id="Phobius"/>
    </source>
</evidence>
<keyword evidence="1" id="KW-0472">Membrane</keyword>
<feature type="transmembrane region" description="Helical" evidence="1">
    <location>
        <begin position="20"/>
        <end position="40"/>
    </location>
</feature>
<reference evidence="2 3" key="1">
    <citation type="submission" date="2019-03" db="EMBL/GenBank/DDBJ databases">
        <title>Single cell metagenomics reveals metabolic interactions within the superorganism composed of flagellate Streblomastix strix and complex community of Bacteroidetes bacteria on its surface.</title>
        <authorList>
            <person name="Treitli S.C."/>
            <person name="Kolisko M."/>
            <person name="Husnik F."/>
            <person name="Keeling P."/>
            <person name="Hampl V."/>
        </authorList>
    </citation>
    <scope>NUCLEOTIDE SEQUENCE [LARGE SCALE GENOMIC DNA]</scope>
    <source>
        <strain evidence="2">ST1C</strain>
    </source>
</reference>
<protein>
    <submittedName>
        <fullName evidence="2">Uncharacterized protein</fullName>
    </submittedName>
</protein>
<dbReference type="EMBL" id="SNRW01001220">
    <property type="protein sequence ID" value="KAA6397267.1"/>
    <property type="molecule type" value="Genomic_DNA"/>
</dbReference>
<sequence length="243" mass="27526">MELGRQLILDLNDKAFELRVWKYTFIAVGVSAYDPFYYYYYYYPFPLINLLYEGDYGQGDDVIYGFNEGEIICGELLYMSGDVEIVPIVMFNREATNAIVVIVILILILMEIVYHSSMVNLRGGSIYCALYDEDDVCKGVFSQLKLFIELNLGREPGEQFGECCEKVFNECWFIRDGFSYNELGADLGSRKGDIIGSVINYGANLSVLFKYIILYASYCGAVFRASGDKGLVYPTLADDYGVC</sequence>
<name>A0A5J4WQ44_9EUKA</name>
<gene>
    <name evidence="2" type="ORF">EZS28_007209</name>
</gene>
<proteinExistence type="predicted"/>
<dbReference type="Proteomes" id="UP000324800">
    <property type="component" value="Unassembled WGS sequence"/>
</dbReference>
<accession>A0A5J4WQ44</accession>
<keyword evidence="1" id="KW-0812">Transmembrane</keyword>
<comment type="caution">
    <text evidence="2">The sequence shown here is derived from an EMBL/GenBank/DDBJ whole genome shotgun (WGS) entry which is preliminary data.</text>
</comment>
<evidence type="ECO:0000313" key="2">
    <source>
        <dbReference type="EMBL" id="KAA6397267.1"/>
    </source>
</evidence>
<dbReference type="AlphaFoldDB" id="A0A5J4WQ44"/>